<dbReference type="Proteomes" id="UP000828941">
    <property type="component" value="Chromosome 6"/>
</dbReference>
<evidence type="ECO:0000313" key="2">
    <source>
        <dbReference type="Proteomes" id="UP000828941"/>
    </source>
</evidence>
<proteinExistence type="predicted"/>
<organism evidence="1 2">
    <name type="scientific">Bauhinia variegata</name>
    <name type="common">Purple orchid tree</name>
    <name type="synonym">Phanera variegata</name>
    <dbReference type="NCBI Taxonomy" id="167791"/>
    <lineage>
        <taxon>Eukaryota</taxon>
        <taxon>Viridiplantae</taxon>
        <taxon>Streptophyta</taxon>
        <taxon>Embryophyta</taxon>
        <taxon>Tracheophyta</taxon>
        <taxon>Spermatophyta</taxon>
        <taxon>Magnoliopsida</taxon>
        <taxon>eudicotyledons</taxon>
        <taxon>Gunneridae</taxon>
        <taxon>Pentapetalae</taxon>
        <taxon>rosids</taxon>
        <taxon>fabids</taxon>
        <taxon>Fabales</taxon>
        <taxon>Fabaceae</taxon>
        <taxon>Cercidoideae</taxon>
        <taxon>Cercideae</taxon>
        <taxon>Bauhiniinae</taxon>
        <taxon>Bauhinia</taxon>
    </lineage>
</organism>
<sequence length="271" mass="31071">MNSRQRPLHTCGVSLLAVCDLACNRTQDHLNGPLGSSLRRVMKSACPLIYAMQYQWLAILSFVDDHILTVEKMIEKLFPPSAYVFDKTDQLVRMIETVPEKLDDTVNRFPAIVHKVPLIEWALVNLISWLNCLISTLNRWGSENSRIKEITVDVDVDVDVDMKLCSEELQGSASEGYHRFESDNGSTESAQVVMPYEPRRSKVTFKDVLEGEKEKEEKSENNENKKGEKEREWQSQKNDIDEDEDEGDGSIKEEDPILQLFDYGWLMNPVT</sequence>
<keyword evidence="2" id="KW-1185">Reference proteome</keyword>
<protein>
    <submittedName>
        <fullName evidence="1">Uncharacterized protein</fullName>
    </submittedName>
</protein>
<evidence type="ECO:0000313" key="1">
    <source>
        <dbReference type="EMBL" id="KAI4336598.1"/>
    </source>
</evidence>
<gene>
    <name evidence="1" type="ORF">L6164_015107</name>
</gene>
<comment type="caution">
    <text evidence="1">The sequence shown here is derived from an EMBL/GenBank/DDBJ whole genome shotgun (WGS) entry which is preliminary data.</text>
</comment>
<reference evidence="1 2" key="1">
    <citation type="journal article" date="2022" name="DNA Res.">
        <title>Chromosomal-level genome assembly of the orchid tree Bauhinia variegata (Leguminosae; Cercidoideae) supports the allotetraploid origin hypothesis of Bauhinia.</title>
        <authorList>
            <person name="Zhong Y."/>
            <person name="Chen Y."/>
            <person name="Zheng D."/>
            <person name="Pang J."/>
            <person name="Liu Y."/>
            <person name="Luo S."/>
            <person name="Meng S."/>
            <person name="Qian L."/>
            <person name="Wei D."/>
            <person name="Dai S."/>
            <person name="Zhou R."/>
        </authorList>
    </citation>
    <scope>NUCLEOTIDE SEQUENCE [LARGE SCALE GENOMIC DNA]</scope>
    <source>
        <strain evidence="1">BV-YZ2020</strain>
    </source>
</reference>
<dbReference type="EMBL" id="CM039431">
    <property type="protein sequence ID" value="KAI4336598.1"/>
    <property type="molecule type" value="Genomic_DNA"/>
</dbReference>
<accession>A0ACB9NJ91</accession>
<name>A0ACB9NJ91_BAUVA</name>